<dbReference type="EMBL" id="JBCGBO010000002">
    <property type="protein sequence ID" value="KAK9224079.1"/>
    <property type="molecule type" value="Genomic_DNA"/>
</dbReference>
<sequence length="142" mass="15397">MEEKGMGNCEQVSKLQHRQSETNLDLGATTTSADRDCAGLSGMQGERIAQLRASVLADGEWAVVNGWCLLELDGAAGCCCRRGPRNSESEKREQGGGGSEMVRPRVSVGAERGCRLLLSSSAMKLRKWELRRGSKEGEGVRR</sequence>
<gene>
    <name evidence="2" type="ORF">WN944_012528</name>
</gene>
<name>A0AAP0MXR2_9ROSI</name>
<reference evidence="2 3" key="1">
    <citation type="submission" date="2024-05" db="EMBL/GenBank/DDBJ databases">
        <title>Haplotype-resolved chromosome-level genome assembly of Huyou (Citrus changshanensis).</title>
        <authorList>
            <person name="Miao C."/>
            <person name="Chen W."/>
            <person name="Wu Y."/>
            <person name="Wang L."/>
            <person name="Zhao S."/>
            <person name="Grierson D."/>
            <person name="Xu C."/>
            <person name="Chen K."/>
        </authorList>
    </citation>
    <scope>NUCLEOTIDE SEQUENCE [LARGE SCALE GENOMIC DNA]</scope>
    <source>
        <strain evidence="2">01-14</strain>
        <tissue evidence="2">Leaf</tissue>
    </source>
</reference>
<proteinExistence type="predicted"/>
<accession>A0AAP0MXR2</accession>
<dbReference type="Proteomes" id="UP001428341">
    <property type="component" value="Unassembled WGS sequence"/>
</dbReference>
<feature type="compositionally biased region" description="Basic and acidic residues" evidence="1">
    <location>
        <begin position="85"/>
        <end position="94"/>
    </location>
</feature>
<feature type="region of interest" description="Disordered" evidence="1">
    <location>
        <begin position="83"/>
        <end position="104"/>
    </location>
</feature>
<keyword evidence="3" id="KW-1185">Reference proteome</keyword>
<dbReference type="AlphaFoldDB" id="A0AAP0MXR2"/>
<evidence type="ECO:0000313" key="3">
    <source>
        <dbReference type="Proteomes" id="UP001428341"/>
    </source>
</evidence>
<comment type="caution">
    <text evidence="2">The sequence shown here is derived from an EMBL/GenBank/DDBJ whole genome shotgun (WGS) entry which is preliminary data.</text>
</comment>
<protein>
    <submittedName>
        <fullName evidence="2">Uncharacterized protein</fullName>
    </submittedName>
</protein>
<feature type="region of interest" description="Disordered" evidence="1">
    <location>
        <begin position="1"/>
        <end position="20"/>
    </location>
</feature>
<organism evidence="2 3">
    <name type="scientific">Citrus x changshan-huyou</name>
    <dbReference type="NCBI Taxonomy" id="2935761"/>
    <lineage>
        <taxon>Eukaryota</taxon>
        <taxon>Viridiplantae</taxon>
        <taxon>Streptophyta</taxon>
        <taxon>Embryophyta</taxon>
        <taxon>Tracheophyta</taxon>
        <taxon>Spermatophyta</taxon>
        <taxon>Magnoliopsida</taxon>
        <taxon>eudicotyledons</taxon>
        <taxon>Gunneridae</taxon>
        <taxon>Pentapetalae</taxon>
        <taxon>rosids</taxon>
        <taxon>malvids</taxon>
        <taxon>Sapindales</taxon>
        <taxon>Rutaceae</taxon>
        <taxon>Aurantioideae</taxon>
        <taxon>Citrus</taxon>
    </lineage>
</organism>
<evidence type="ECO:0000313" key="2">
    <source>
        <dbReference type="EMBL" id="KAK9224079.1"/>
    </source>
</evidence>
<evidence type="ECO:0000256" key="1">
    <source>
        <dbReference type="SAM" id="MobiDB-lite"/>
    </source>
</evidence>